<comment type="similarity">
    <text evidence="1">Belongs to the ATP-dependent AMP-binding enzyme family.</text>
</comment>
<organism evidence="5 6">
    <name type="scientific">Paenibacillus oenotherae</name>
    <dbReference type="NCBI Taxonomy" id="1435645"/>
    <lineage>
        <taxon>Bacteria</taxon>
        <taxon>Bacillati</taxon>
        <taxon>Bacillota</taxon>
        <taxon>Bacilli</taxon>
        <taxon>Bacillales</taxon>
        <taxon>Paenibacillaceae</taxon>
        <taxon>Paenibacillus</taxon>
    </lineage>
</organism>
<dbReference type="SUPFAM" id="SSF56801">
    <property type="entry name" value="Acetyl-CoA synthetase-like"/>
    <property type="match status" value="1"/>
</dbReference>
<dbReference type="InterPro" id="IPR020845">
    <property type="entry name" value="AMP-binding_CS"/>
</dbReference>
<dbReference type="InterPro" id="IPR000873">
    <property type="entry name" value="AMP-dep_synth/lig_dom"/>
</dbReference>
<dbReference type="Pfam" id="PF00501">
    <property type="entry name" value="AMP-binding"/>
    <property type="match status" value="1"/>
</dbReference>
<dbReference type="EMBL" id="JAHZIJ010000004">
    <property type="protein sequence ID" value="MBW7474899.1"/>
    <property type="molecule type" value="Genomic_DNA"/>
</dbReference>
<dbReference type="Gene3D" id="3.40.50.12780">
    <property type="entry name" value="N-terminal domain of ligase-like"/>
    <property type="match status" value="1"/>
</dbReference>
<feature type="domain" description="AMP-binding enzyme C-terminal" evidence="4">
    <location>
        <begin position="337"/>
        <end position="410"/>
    </location>
</feature>
<proteinExistence type="inferred from homology"/>
<gene>
    <name evidence="5" type="ORF">K0T92_09095</name>
</gene>
<feature type="domain" description="AMP-dependent synthetase/ligase" evidence="3">
    <location>
        <begin position="32"/>
        <end position="278"/>
    </location>
</feature>
<dbReference type="Gene3D" id="3.30.300.30">
    <property type="match status" value="1"/>
</dbReference>
<name>A0ABS7D4Q2_9BACL</name>
<dbReference type="RefSeq" id="WP_219872123.1">
    <property type="nucleotide sequence ID" value="NZ_JAHZIJ010000004.1"/>
</dbReference>
<evidence type="ECO:0000256" key="1">
    <source>
        <dbReference type="ARBA" id="ARBA00006432"/>
    </source>
</evidence>
<dbReference type="PANTHER" id="PTHR43201">
    <property type="entry name" value="ACYL-COA SYNTHETASE"/>
    <property type="match status" value="1"/>
</dbReference>
<dbReference type="Pfam" id="PF13193">
    <property type="entry name" value="AMP-binding_C"/>
    <property type="match status" value="1"/>
</dbReference>
<dbReference type="InterPro" id="IPR042099">
    <property type="entry name" value="ANL_N_sf"/>
</dbReference>
<sequence>MLTINREEVGLAVFSARLRAMQDMEPIARSGGSRIALCLKDPIDVIAAILALRERGASVLLIHGDTPTDRARQLAEEAGCSAMMLQSAESLIPLHGQVAQAVEIGFKGDEPSLLQFSSGTTGNAKLIRRSWQEVEAEIDAYNAALGEAAACTPVVLASVSHSFGLICGVLAALKRGIAPVVVTHSNPKLALGIIRDTPNHLVYGVPLQHHVIASLAPEGFRFHRLMSSGAPMPQSLLGKLESMTDVAVMGQYGCSEVGCISVAQKMSSHADLGKPLGHLIVSASNNADVPTEIIAASGTAGTATGDLGYMDSSGSLIFVSRLDDVINIGGQKVFPLEVEEWIGKLPGVKETAVYRGIHPVMGECVKAIVAVEEGVTPKLIRTWCQEGLPAYKVPSEIHMAYKLPRTANGKLSRRLIQELEEKEELETYDGTS</sequence>
<evidence type="ECO:0000313" key="5">
    <source>
        <dbReference type="EMBL" id="MBW7474899.1"/>
    </source>
</evidence>
<accession>A0ABS7D4Q2</accession>
<dbReference type="InterPro" id="IPR045851">
    <property type="entry name" value="AMP-bd_C_sf"/>
</dbReference>
<reference evidence="5 6" key="1">
    <citation type="submission" date="2021-07" db="EMBL/GenBank/DDBJ databases">
        <title>Paenibacillus radiodurans sp. nov., isolated from the southeastern edge of Tengger Desert.</title>
        <authorList>
            <person name="Zhang G."/>
        </authorList>
    </citation>
    <scope>NUCLEOTIDE SEQUENCE [LARGE SCALE GENOMIC DNA]</scope>
    <source>
        <strain evidence="5 6">DT7-4</strain>
    </source>
</reference>
<dbReference type="CDD" id="cd04433">
    <property type="entry name" value="AFD_class_I"/>
    <property type="match status" value="1"/>
</dbReference>
<protein>
    <submittedName>
        <fullName evidence="5">AMP-binding protein</fullName>
    </submittedName>
</protein>
<comment type="caution">
    <text evidence="5">The sequence shown here is derived from an EMBL/GenBank/DDBJ whole genome shotgun (WGS) entry which is preliminary data.</text>
</comment>
<dbReference type="PROSITE" id="PS00455">
    <property type="entry name" value="AMP_BINDING"/>
    <property type="match status" value="1"/>
</dbReference>
<evidence type="ECO:0000259" key="4">
    <source>
        <dbReference type="Pfam" id="PF13193"/>
    </source>
</evidence>
<dbReference type="Proteomes" id="UP000812277">
    <property type="component" value="Unassembled WGS sequence"/>
</dbReference>
<dbReference type="PANTHER" id="PTHR43201:SF5">
    <property type="entry name" value="MEDIUM-CHAIN ACYL-COA LIGASE ACSF2, MITOCHONDRIAL"/>
    <property type="match status" value="1"/>
</dbReference>
<evidence type="ECO:0000256" key="2">
    <source>
        <dbReference type="ARBA" id="ARBA00022598"/>
    </source>
</evidence>
<keyword evidence="2" id="KW-0436">Ligase</keyword>
<keyword evidence="6" id="KW-1185">Reference proteome</keyword>
<evidence type="ECO:0000259" key="3">
    <source>
        <dbReference type="Pfam" id="PF00501"/>
    </source>
</evidence>
<evidence type="ECO:0000313" key="6">
    <source>
        <dbReference type="Proteomes" id="UP000812277"/>
    </source>
</evidence>
<dbReference type="InterPro" id="IPR025110">
    <property type="entry name" value="AMP-bd_C"/>
</dbReference>